<evidence type="ECO:0000313" key="4">
    <source>
        <dbReference type="EMBL" id="GIY78427.1"/>
    </source>
</evidence>
<feature type="domain" description="PEP-utilising enzyme mobile" evidence="2">
    <location>
        <begin position="1228"/>
        <end position="1298"/>
    </location>
</feature>
<dbReference type="SUPFAM" id="SSF52009">
    <property type="entry name" value="Phosphohistidine domain"/>
    <property type="match status" value="1"/>
</dbReference>
<comment type="similarity">
    <text evidence="1">Belongs to the PEP-utilizing enzyme family.</text>
</comment>
<dbReference type="Pfam" id="PF00391">
    <property type="entry name" value="PEP-utilizers"/>
    <property type="match status" value="1"/>
</dbReference>
<comment type="caution">
    <text evidence="4">The sequence shown here is derived from an EMBL/GenBank/DDBJ whole genome shotgun (WGS) entry which is preliminary data.</text>
</comment>
<evidence type="ECO:0000313" key="5">
    <source>
        <dbReference type="Proteomes" id="UP001054837"/>
    </source>
</evidence>
<evidence type="ECO:0000259" key="3">
    <source>
        <dbReference type="Pfam" id="PF01326"/>
    </source>
</evidence>
<sequence length="1308" mass="147098">MIVSFLSTLFNAPLEFIYWIKWHTAKTVIRIYNACHQSRFDLYDINAIGDPVKLGFVVPQVEKDLESPCPEQQLQEGVDEVVFYGTNSKSECLLIRIARGCNRISDAWIYLKLDNGKTYCLSKTAGYQQSSYGNSEIFSCDKLQMHYLSPMRKWRIFFCGMLKEISENGEESGDSLFVKFVFLWKASSDVYDCTLDTNPEGFADALAKSKWKGSVIPPIKELTEALNFYAQSGTITGTVSVNDGSDHELYLYGEKIRYLGKKASISGCRFTTVLGNIPLKGLNFHLSDVSVPYIFDNFQLGYIVDADGAMKYLKELDLSMESITAENEQRSFKANFSAGEQFEVAGSMSEPLRLNSSQGWVGSVELSFVEIEVGNKKGCGLFFSGEISMEPELTKSVLPASLPEFVPLTVLFTDELSYFQEISGGKGSSLGKLTQLSRQKKTFTVPKGLIVTTSSYSEFLTPDILDAIKYVENIAYGNEEGDLKQACSKVSNIMEEAVLPKTICRSIFDGLKEIFRDKVSKHKFAVRSSATGEDTESMSAAGQMDTFLGVQGLTEIFAAVKKCWASQFGYIAVEYKRRNGQVLNSPMAVVIQDMVASEVSGVMFTCDPVTNNPSVITITANYGLGETVVSGSVEPDTFILRRSDEDHAEVESVTIGSKLQKIIMQESGGTVVQKIEEESRNESCLTHKVAVKLGKLAIHIEKFYKSTRDIEWGISDDKIYILQSRPVTSAAAETDYEMKHEFDSPVRSENEYFSTANVGEVLPGATSPLAIDLLTKYFSNLMRRQALEKGYMDNLFKSKYFPKGSHPFYNHLMMTIVEMITRYGVDTPMAKGMMISIFGRILDDPEFLRIAREKMTGGGFQMSFKQILRQKWDLYMYDIGLQNIKRKVENYKLNFLKFKTAKETYSAILNSCSDFDYAGMKHSECSENSSNWNMTLFSILWEAKGSFDNEVYSDFARLLSFMSNVESANVPQALEEVAIQIAKDIDGGKFCSMTIKEAEEWLQTTTSPAGDKFRQFLKRHGHRCLREFDVRSITWAMDPKQVVKLLQNLTGAKKLEAKKEKESLDKILCELHVPLSFWNKLHLRFVTPNCHRGVRAREATKSIIIKVFDHWRQGYRRLGKLMVSEGRLPDEELVFFFTLEEIRDLLDTRSPSIISRASYRKKIFPILDNYKFPELMKGIPKPINEEEESADTYEFVADLTMTGIPVSQGVTRGFARVATSLEEAAELKPGEILITHSTDIGWSPYFPIVSGVVTELGGLISHGAVVSREYGLPCIVGVPRATKRFNTGDYVLLDGKKGILQRLPQPEN</sequence>
<organism evidence="4 5">
    <name type="scientific">Caerostris darwini</name>
    <dbReference type="NCBI Taxonomy" id="1538125"/>
    <lineage>
        <taxon>Eukaryota</taxon>
        <taxon>Metazoa</taxon>
        <taxon>Ecdysozoa</taxon>
        <taxon>Arthropoda</taxon>
        <taxon>Chelicerata</taxon>
        <taxon>Arachnida</taxon>
        <taxon>Araneae</taxon>
        <taxon>Araneomorphae</taxon>
        <taxon>Entelegynae</taxon>
        <taxon>Araneoidea</taxon>
        <taxon>Araneidae</taxon>
        <taxon>Caerostris</taxon>
    </lineage>
</organism>
<feature type="domain" description="Pyruvate phosphate dikinase AMP/ATP-binding" evidence="3">
    <location>
        <begin position="422"/>
        <end position="741"/>
    </location>
</feature>
<gene>
    <name evidence="4" type="primary">pps</name>
    <name evidence="4" type="ORF">CDAR_272021</name>
</gene>
<accession>A0AAV4W6S3</accession>
<dbReference type="Pfam" id="PF01326">
    <property type="entry name" value="PPDK_N"/>
    <property type="match status" value="1"/>
</dbReference>
<dbReference type="InterPro" id="IPR002192">
    <property type="entry name" value="PPDK_AMP/ATP-bd"/>
</dbReference>
<dbReference type="SUPFAM" id="SSF56059">
    <property type="entry name" value="Glutathione synthetase ATP-binding domain-like"/>
    <property type="match status" value="1"/>
</dbReference>
<dbReference type="InterPro" id="IPR036637">
    <property type="entry name" value="Phosphohistidine_dom_sf"/>
</dbReference>
<protein>
    <submittedName>
        <fullName evidence="4">Phosphoenolpyruvate synthase</fullName>
    </submittedName>
</protein>
<dbReference type="InterPro" id="IPR008279">
    <property type="entry name" value="PEP-util_enz_mobile_dom"/>
</dbReference>
<dbReference type="InterPro" id="IPR051549">
    <property type="entry name" value="PEP_Utilizing_Enz"/>
</dbReference>
<dbReference type="InterPro" id="IPR013815">
    <property type="entry name" value="ATP_grasp_subdomain_1"/>
</dbReference>
<evidence type="ECO:0000256" key="1">
    <source>
        <dbReference type="ARBA" id="ARBA00007837"/>
    </source>
</evidence>
<proteinExistence type="inferred from homology"/>
<reference evidence="4 5" key="1">
    <citation type="submission" date="2021-06" db="EMBL/GenBank/DDBJ databases">
        <title>Caerostris darwini draft genome.</title>
        <authorList>
            <person name="Kono N."/>
            <person name="Arakawa K."/>
        </authorList>
    </citation>
    <scope>NUCLEOTIDE SEQUENCE [LARGE SCALE GENOMIC DNA]</scope>
</reference>
<evidence type="ECO:0000259" key="2">
    <source>
        <dbReference type="Pfam" id="PF00391"/>
    </source>
</evidence>
<dbReference type="EMBL" id="BPLQ01014244">
    <property type="protein sequence ID" value="GIY78427.1"/>
    <property type="molecule type" value="Genomic_DNA"/>
</dbReference>
<dbReference type="Gene3D" id="3.30.470.20">
    <property type="entry name" value="ATP-grasp fold, B domain"/>
    <property type="match status" value="1"/>
</dbReference>
<dbReference type="PANTHER" id="PTHR43615">
    <property type="entry name" value="PHOSPHOENOLPYRUVATE SYNTHASE-RELATED"/>
    <property type="match status" value="1"/>
</dbReference>
<name>A0AAV4W6S3_9ARAC</name>
<dbReference type="Gene3D" id="3.50.30.10">
    <property type="entry name" value="Phosphohistidine domain"/>
    <property type="match status" value="1"/>
</dbReference>
<keyword evidence="5" id="KW-1185">Reference proteome</keyword>
<dbReference type="PANTHER" id="PTHR43615:SF1">
    <property type="entry name" value="PPDK_N DOMAIN-CONTAINING PROTEIN"/>
    <property type="match status" value="1"/>
</dbReference>
<dbReference type="Gene3D" id="3.30.1490.20">
    <property type="entry name" value="ATP-grasp fold, A domain"/>
    <property type="match status" value="1"/>
</dbReference>
<dbReference type="GO" id="GO:0016301">
    <property type="term" value="F:kinase activity"/>
    <property type="evidence" value="ECO:0007669"/>
    <property type="project" value="InterPro"/>
</dbReference>
<dbReference type="Proteomes" id="UP001054837">
    <property type="component" value="Unassembled WGS sequence"/>
</dbReference>
<dbReference type="GO" id="GO:0005524">
    <property type="term" value="F:ATP binding"/>
    <property type="evidence" value="ECO:0007669"/>
    <property type="project" value="InterPro"/>
</dbReference>